<sequence length="96" mass="9784">MESLESGGRQAIPIHVDRAQQAGLDPASWILPRESSAGEPGVPVESFAAEVPGVPEFEKGLPMLRAGGSGQGCTYIGVAEPAPPGPVMWDSDGDGG</sequence>
<organism evidence="1 2">
    <name type="scientific">Zafaria cholistanensis</name>
    <dbReference type="NCBI Taxonomy" id="1682741"/>
    <lineage>
        <taxon>Bacteria</taxon>
        <taxon>Bacillati</taxon>
        <taxon>Actinomycetota</taxon>
        <taxon>Actinomycetes</taxon>
        <taxon>Micrococcales</taxon>
        <taxon>Micrococcaceae</taxon>
        <taxon>Zafaria</taxon>
    </lineage>
</organism>
<evidence type="ECO:0000313" key="2">
    <source>
        <dbReference type="Proteomes" id="UP000325307"/>
    </source>
</evidence>
<reference evidence="1 2" key="1">
    <citation type="submission" date="2019-09" db="EMBL/GenBank/DDBJ databases">
        <title>Arthrobacter zafarii sp. nov., a moderately thermotolerant and halotolerant actinobacterium isolated from Cholistan desert soil of Pakistan.</title>
        <authorList>
            <person name="Amin A."/>
            <person name="Ahmed I."/>
            <person name="Khalid N."/>
            <person name="Schumann P."/>
            <person name="Busse H.J."/>
            <person name="Khan I.U."/>
            <person name="Li S."/>
            <person name="Li W.J."/>
        </authorList>
    </citation>
    <scope>NUCLEOTIDE SEQUENCE [LARGE SCALE GENOMIC DNA]</scope>
    <source>
        <strain evidence="1 2">NCCP-1664</strain>
    </source>
</reference>
<dbReference type="AlphaFoldDB" id="A0A5A7NSV4"/>
<keyword evidence="2" id="KW-1185">Reference proteome</keyword>
<protein>
    <submittedName>
        <fullName evidence="1">Uncharacterized protein</fullName>
    </submittedName>
</protein>
<dbReference type="Proteomes" id="UP000325307">
    <property type="component" value="Unassembled WGS sequence"/>
</dbReference>
<evidence type="ECO:0000313" key="1">
    <source>
        <dbReference type="EMBL" id="GER23252.1"/>
    </source>
</evidence>
<name>A0A5A7NSV4_9MICC</name>
<gene>
    <name evidence="1" type="ORF">NCCP1664_17480</name>
</gene>
<dbReference type="RefSeq" id="WP_149956861.1">
    <property type="nucleotide sequence ID" value="NZ_BKDJ01000008.1"/>
</dbReference>
<accession>A0A5A7NSV4</accession>
<comment type="caution">
    <text evidence="1">The sequence shown here is derived from an EMBL/GenBank/DDBJ whole genome shotgun (WGS) entry which is preliminary data.</text>
</comment>
<proteinExistence type="predicted"/>
<dbReference type="EMBL" id="BKDJ01000008">
    <property type="protein sequence ID" value="GER23252.1"/>
    <property type="molecule type" value="Genomic_DNA"/>
</dbReference>